<evidence type="ECO:0000313" key="4">
    <source>
        <dbReference type="EMBL" id="KAK3028719.1"/>
    </source>
</evidence>
<keyword evidence="5" id="KW-1185">Reference proteome</keyword>
<feature type="domain" description="HMA" evidence="3">
    <location>
        <begin position="214"/>
        <end position="289"/>
    </location>
</feature>
<organism evidence="4 5">
    <name type="scientific">Escallonia herrerae</name>
    <dbReference type="NCBI Taxonomy" id="1293975"/>
    <lineage>
        <taxon>Eukaryota</taxon>
        <taxon>Viridiplantae</taxon>
        <taxon>Streptophyta</taxon>
        <taxon>Embryophyta</taxon>
        <taxon>Tracheophyta</taxon>
        <taxon>Spermatophyta</taxon>
        <taxon>Magnoliopsida</taxon>
        <taxon>eudicotyledons</taxon>
        <taxon>Gunneridae</taxon>
        <taxon>Pentapetalae</taxon>
        <taxon>asterids</taxon>
        <taxon>campanulids</taxon>
        <taxon>Escalloniales</taxon>
        <taxon>Escalloniaceae</taxon>
        <taxon>Escallonia</taxon>
    </lineage>
</organism>
<feature type="compositionally biased region" description="Polar residues" evidence="2">
    <location>
        <begin position="71"/>
        <end position="96"/>
    </location>
</feature>
<dbReference type="GO" id="GO:0016020">
    <property type="term" value="C:membrane"/>
    <property type="evidence" value="ECO:0007669"/>
    <property type="project" value="UniProtKB-SubCell"/>
</dbReference>
<comment type="caution">
    <text evidence="4">The sequence shown here is derived from an EMBL/GenBank/DDBJ whole genome shotgun (WGS) entry which is preliminary data.</text>
</comment>
<dbReference type="PANTHER" id="PTHR46119:SF12">
    <property type="entry name" value="PROTEIN SODIUM POTASSIUM ROOT DEFECTIVE 3"/>
    <property type="match status" value="1"/>
</dbReference>
<dbReference type="Proteomes" id="UP001188597">
    <property type="component" value="Unassembled WGS sequence"/>
</dbReference>
<sequence>MKTIELFCASPASTAICSSMDQRAMVRHGMQPIDHCIIDHHRRKIRTPIPCSSRPPIDPKPYYQKSRKSCAKQSEVTRKSSAGKNDLTSPSGSSRYLLSDKPSEVNRKSLADKYDLTSPLGSSRYLLSDKPFVEEMLSDPDHVVSALVASQTPRTRRVSSSSNDSPILKSSSTPSRARGHQDNWEDDVRDNMCLSAFVDDSKFCFLNIYFHLALQVVELRVSIHCKGCEGKVRKHISRMEGKFNTNIITCVTSFSIDLATKKVIIIGDISPLSVLTSVSRVKNAQFWLSSPSSSSPSSPVVGVSY</sequence>
<dbReference type="InterPro" id="IPR044526">
    <property type="entry name" value="NAKR1-3"/>
</dbReference>
<evidence type="ECO:0000256" key="2">
    <source>
        <dbReference type="SAM" id="MobiDB-lite"/>
    </source>
</evidence>
<dbReference type="GO" id="GO:0046872">
    <property type="term" value="F:metal ion binding"/>
    <property type="evidence" value="ECO:0007669"/>
    <property type="project" value="InterPro"/>
</dbReference>
<dbReference type="CDD" id="cd00371">
    <property type="entry name" value="HMA"/>
    <property type="match status" value="1"/>
</dbReference>
<reference evidence="4" key="1">
    <citation type="submission" date="2022-12" db="EMBL/GenBank/DDBJ databases">
        <title>Draft genome assemblies for two species of Escallonia (Escalloniales).</title>
        <authorList>
            <person name="Chanderbali A."/>
            <person name="Dervinis C."/>
            <person name="Anghel I."/>
            <person name="Soltis D."/>
            <person name="Soltis P."/>
            <person name="Zapata F."/>
        </authorList>
    </citation>
    <scope>NUCLEOTIDE SEQUENCE</scope>
    <source>
        <strain evidence="4">UCBG64.0493</strain>
        <tissue evidence="4">Leaf</tissue>
    </source>
</reference>
<dbReference type="InterPro" id="IPR036163">
    <property type="entry name" value="HMA_dom_sf"/>
</dbReference>
<dbReference type="Pfam" id="PF00403">
    <property type="entry name" value="HMA"/>
    <property type="match status" value="1"/>
</dbReference>
<evidence type="ECO:0000313" key="5">
    <source>
        <dbReference type="Proteomes" id="UP001188597"/>
    </source>
</evidence>
<feature type="compositionally biased region" description="Polar residues" evidence="2">
    <location>
        <begin position="148"/>
        <end position="175"/>
    </location>
</feature>
<evidence type="ECO:0000259" key="3">
    <source>
        <dbReference type="PROSITE" id="PS50846"/>
    </source>
</evidence>
<evidence type="ECO:0000256" key="1">
    <source>
        <dbReference type="ARBA" id="ARBA00004170"/>
    </source>
</evidence>
<feature type="region of interest" description="Disordered" evidence="2">
    <location>
        <begin position="47"/>
        <end position="101"/>
    </location>
</feature>
<comment type="subcellular location">
    <subcellularLocation>
        <location evidence="1">Membrane</location>
        <topology evidence="1">Peripheral membrane protein</topology>
    </subcellularLocation>
</comment>
<dbReference type="PROSITE" id="PS50846">
    <property type="entry name" value="HMA_2"/>
    <property type="match status" value="1"/>
</dbReference>
<dbReference type="EMBL" id="JAVXUP010000406">
    <property type="protein sequence ID" value="KAK3028719.1"/>
    <property type="molecule type" value="Genomic_DNA"/>
</dbReference>
<dbReference type="PANTHER" id="PTHR46119">
    <property type="entry name" value="OS08G0405700 PROTEIN"/>
    <property type="match status" value="1"/>
</dbReference>
<dbReference type="GO" id="GO:0009626">
    <property type="term" value="P:plant-type hypersensitive response"/>
    <property type="evidence" value="ECO:0007669"/>
    <property type="project" value="UniProtKB-KW"/>
</dbReference>
<feature type="region of interest" description="Disordered" evidence="2">
    <location>
        <begin position="148"/>
        <end position="183"/>
    </location>
</feature>
<gene>
    <name evidence="4" type="ORF">RJ639_038610</name>
</gene>
<dbReference type="Gene3D" id="3.30.70.100">
    <property type="match status" value="1"/>
</dbReference>
<dbReference type="InterPro" id="IPR006121">
    <property type="entry name" value="HMA_dom"/>
</dbReference>
<proteinExistence type="predicted"/>
<name>A0AA88WKX3_9ASTE</name>
<dbReference type="SUPFAM" id="SSF55008">
    <property type="entry name" value="HMA, heavy metal-associated domain"/>
    <property type="match status" value="1"/>
</dbReference>
<protein>
    <recommendedName>
        <fullName evidence="3">HMA domain-containing protein</fullName>
    </recommendedName>
</protein>
<accession>A0AA88WKX3</accession>
<dbReference type="AlphaFoldDB" id="A0AA88WKX3"/>